<dbReference type="GeneID" id="78506911"/>
<evidence type="ECO:0000256" key="1">
    <source>
        <dbReference type="SAM" id="SignalP"/>
    </source>
</evidence>
<name>A0A239TL03_9FIRM</name>
<sequence length="391" mass="45330">MRKIFLTVIALFFMVSISFASPHENGIDDFYFGQPIEEIQQQYELTDKEFTVEDGAVIYYKAQVPSLNFYGVEISQPITLGFKNNRLYKITFNTDTVSLIEAENQQKMIANFASVQYGNSSFHKNRMEWITDKIFLCMTYNVKDNLAYLSFSMNENTISENISETENTSFSEVKDNPISIIELPKNMNPIQAQLYVLCKVELNASLEDTSNRVHLIRNPMPTQMKNKDIMGYRVSLIEQYMYGVDFEDKAELSFYKNYLNNVFLMFTGDGVQLKNHLIENLGTPIAETVDMASFSALNYSWINGDYGLNLLLYEGRGHLNFYYVPYQQEITKISLLKYAKGLKLSPQNMHYLENLIKENPQYKENFKSQMKNIPEYEQALKDAGMDMSIFD</sequence>
<keyword evidence="3" id="KW-1185">Reference proteome</keyword>
<evidence type="ECO:0000313" key="3">
    <source>
        <dbReference type="Proteomes" id="UP000215383"/>
    </source>
</evidence>
<evidence type="ECO:0000313" key="2">
    <source>
        <dbReference type="EMBL" id="SNU98225.1"/>
    </source>
</evidence>
<protein>
    <submittedName>
        <fullName evidence="2">Uncharacterized protein</fullName>
    </submittedName>
</protein>
<feature type="chain" id="PRO_5011234524" evidence="1">
    <location>
        <begin position="21"/>
        <end position="391"/>
    </location>
</feature>
<proteinExistence type="predicted"/>
<keyword evidence="1" id="KW-0732">Signal</keyword>
<dbReference type="EMBL" id="LT906446">
    <property type="protein sequence ID" value="SNU98225.1"/>
    <property type="molecule type" value="Genomic_DNA"/>
</dbReference>
<reference evidence="2 3" key="1">
    <citation type="submission" date="2017-06" db="EMBL/GenBank/DDBJ databases">
        <authorList>
            <consortium name="Pathogen Informatics"/>
        </authorList>
    </citation>
    <scope>NUCLEOTIDE SEQUENCE [LARGE SCALE GENOMIC DNA]</scope>
    <source>
        <strain evidence="2 3">NCTC10570</strain>
    </source>
</reference>
<dbReference type="Proteomes" id="UP000215383">
    <property type="component" value="Chromosome 1"/>
</dbReference>
<dbReference type="RefSeq" id="WP_027890742.1">
    <property type="nucleotide sequence ID" value="NZ_LT906446.1"/>
</dbReference>
<accession>A0A239TL03</accession>
<gene>
    <name evidence="2" type="ORF">SAMEA4364220_00892</name>
</gene>
<dbReference type="AlphaFoldDB" id="A0A239TL03"/>
<feature type="signal peptide" evidence="1">
    <location>
        <begin position="1"/>
        <end position="20"/>
    </location>
</feature>
<organism evidence="2 3">
    <name type="scientific">Megamonas hypermegale</name>
    <dbReference type="NCBI Taxonomy" id="158847"/>
    <lineage>
        <taxon>Bacteria</taxon>
        <taxon>Bacillati</taxon>
        <taxon>Bacillota</taxon>
        <taxon>Negativicutes</taxon>
        <taxon>Selenomonadales</taxon>
        <taxon>Selenomonadaceae</taxon>
        <taxon>Megamonas</taxon>
    </lineage>
</organism>